<evidence type="ECO:0000256" key="3">
    <source>
        <dbReference type="ARBA" id="ARBA00022729"/>
    </source>
</evidence>
<gene>
    <name evidence="8" type="ORF">SAMN05661044_03478</name>
</gene>
<evidence type="ECO:0000259" key="6">
    <source>
        <dbReference type="Pfam" id="PF07980"/>
    </source>
</evidence>
<feature type="domain" description="RagB/SusD" evidence="6">
    <location>
        <begin position="315"/>
        <end position="482"/>
    </location>
</feature>
<dbReference type="Pfam" id="PF07980">
    <property type="entry name" value="SusD_RagB"/>
    <property type="match status" value="1"/>
</dbReference>
<accession>A0A1H7TEY5</accession>
<dbReference type="AlphaFoldDB" id="A0A1H7TEY5"/>
<keyword evidence="4" id="KW-0472">Membrane</keyword>
<evidence type="ECO:0000313" key="8">
    <source>
        <dbReference type="EMBL" id="SEL82856.1"/>
    </source>
</evidence>
<dbReference type="SUPFAM" id="SSF48452">
    <property type="entry name" value="TPR-like"/>
    <property type="match status" value="1"/>
</dbReference>
<dbReference type="Gene3D" id="1.25.40.390">
    <property type="match status" value="1"/>
</dbReference>
<dbReference type="RefSeq" id="WP_202907874.1">
    <property type="nucleotide sequence ID" value="NZ_FOAF01000004.1"/>
</dbReference>
<dbReference type="PROSITE" id="PS51257">
    <property type="entry name" value="PROKAR_LIPOPROTEIN"/>
    <property type="match status" value="1"/>
</dbReference>
<dbReference type="InterPro" id="IPR033985">
    <property type="entry name" value="SusD-like_N"/>
</dbReference>
<evidence type="ECO:0000256" key="2">
    <source>
        <dbReference type="ARBA" id="ARBA00006275"/>
    </source>
</evidence>
<dbReference type="Pfam" id="PF14322">
    <property type="entry name" value="SusD-like_3"/>
    <property type="match status" value="1"/>
</dbReference>
<dbReference type="STRING" id="407022.SAMN05661044_03478"/>
<keyword evidence="5" id="KW-0998">Cell outer membrane</keyword>
<name>A0A1H7TEY5_OLID1</name>
<sequence>MTRIKTTIKELTLSMLVFITLGGTFSACTKLEPELYSDLTTKNAYSTESDIDAALTGIYASLSPYPGDAYLYYAGYLVMTTDYTTDMGFSTAAGDPTKLSNFTYDDNNRYFKFNWQNMYQVISNANMLIANIDNVQMADDRKNQILGQARFLRALSYSDLVDAWGPVPLIVETKNPAESYNEPLASVERVDSLIAEDCQFAIANLPEKWAAELGLGRATKGAALTLLGKMYMRSHDYVNAKVYIDQVLELRARGVYKLNPDFKNEWSDNNKVDMGMIFGVLHEPALNGGEITNHFGPSDNREVPDRWQYYGVSLQFWRKYADSDPRKQFFYYNYEGRAERDASTTHGFYYMMPDEGQTKPPADTVKLLQNVATKKYSYEMVNNSYLDGRTIQVFRIADVILCKAEIENELGGPAQALLYLNEIRGRAGAPKYGESADFPAPASKEAMVQAIVDERGFELVFEYKRRPDLIRLGKYEEISNAYLQACGLQPVVTEKMRLFPYPLDEARLHPEMAAANAQRLP</sequence>
<dbReference type="CDD" id="cd08977">
    <property type="entry name" value="SusD"/>
    <property type="match status" value="1"/>
</dbReference>
<dbReference type="EMBL" id="FOAF01000004">
    <property type="protein sequence ID" value="SEL82856.1"/>
    <property type="molecule type" value="Genomic_DNA"/>
</dbReference>
<evidence type="ECO:0000256" key="4">
    <source>
        <dbReference type="ARBA" id="ARBA00023136"/>
    </source>
</evidence>
<evidence type="ECO:0000256" key="5">
    <source>
        <dbReference type="ARBA" id="ARBA00023237"/>
    </source>
</evidence>
<dbReference type="GO" id="GO:0009279">
    <property type="term" value="C:cell outer membrane"/>
    <property type="evidence" value="ECO:0007669"/>
    <property type="project" value="UniProtKB-SubCell"/>
</dbReference>
<evidence type="ECO:0000256" key="1">
    <source>
        <dbReference type="ARBA" id="ARBA00004442"/>
    </source>
</evidence>
<evidence type="ECO:0000313" key="9">
    <source>
        <dbReference type="Proteomes" id="UP000199421"/>
    </source>
</evidence>
<keyword evidence="9" id="KW-1185">Reference proteome</keyword>
<evidence type="ECO:0000259" key="7">
    <source>
        <dbReference type="Pfam" id="PF14322"/>
    </source>
</evidence>
<keyword evidence="3" id="KW-0732">Signal</keyword>
<reference evidence="9" key="1">
    <citation type="submission" date="2016-10" db="EMBL/GenBank/DDBJ databases">
        <authorList>
            <person name="Varghese N."/>
            <person name="Submissions S."/>
        </authorList>
    </citation>
    <scope>NUCLEOTIDE SEQUENCE [LARGE SCALE GENOMIC DNA]</scope>
    <source>
        <strain evidence="9">DSM 18733</strain>
    </source>
</reference>
<organism evidence="8 9">
    <name type="scientific">Olivibacter domesticus</name>
    <name type="common">Pseudosphingobacterium domesticum</name>
    <dbReference type="NCBI Taxonomy" id="407022"/>
    <lineage>
        <taxon>Bacteria</taxon>
        <taxon>Pseudomonadati</taxon>
        <taxon>Bacteroidota</taxon>
        <taxon>Sphingobacteriia</taxon>
        <taxon>Sphingobacteriales</taxon>
        <taxon>Sphingobacteriaceae</taxon>
        <taxon>Olivibacter</taxon>
    </lineage>
</organism>
<dbReference type="Proteomes" id="UP000199421">
    <property type="component" value="Unassembled WGS sequence"/>
</dbReference>
<protein>
    <submittedName>
        <fullName evidence="8">Starch-binding associating with outer membrane</fullName>
    </submittedName>
</protein>
<proteinExistence type="inferred from homology"/>
<comment type="similarity">
    <text evidence="2">Belongs to the SusD family.</text>
</comment>
<feature type="domain" description="SusD-like N-terminal" evidence="7">
    <location>
        <begin position="47"/>
        <end position="232"/>
    </location>
</feature>
<dbReference type="InterPro" id="IPR011990">
    <property type="entry name" value="TPR-like_helical_dom_sf"/>
</dbReference>
<comment type="subcellular location">
    <subcellularLocation>
        <location evidence="1">Cell outer membrane</location>
    </subcellularLocation>
</comment>
<dbReference type="InterPro" id="IPR012944">
    <property type="entry name" value="SusD_RagB_dom"/>
</dbReference>